<organism evidence="1 2">
    <name type="scientific">Paenirhodobacter populi</name>
    <dbReference type="NCBI Taxonomy" id="2306993"/>
    <lineage>
        <taxon>Bacteria</taxon>
        <taxon>Pseudomonadati</taxon>
        <taxon>Pseudomonadota</taxon>
        <taxon>Alphaproteobacteria</taxon>
        <taxon>Rhodobacterales</taxon>
        <taxon>Rhodobacter group</taxon>
        <taxon>Paenirhodobacter</taxon>
    </lineage>
</organism>
<evidence type="ECO:0000313" key="2">
    <source>
        <dbReference type="Proteomes" id="UP000284476"/>
    </source>
</evidence>
<comment type="caution">
    <text evidence="1">The sequence shown here is derived from an EMBL/GenBank/DDBJ whole genome shotgun (WGS) entry which is preliminary data.</text>
</comment>
<dbReference type="PROSITE" id="PS51257">
    <property type="entry name" value="PROKAR_LIPOPROTEIN"/>
    <property type="match status" value="1"/>
</dbReference>
<dbReference type="EMBL" id="SAUZ01000018">
    <property type="protein sequence ID" value="RWR18779.1"/>
    <property type="molecule type" value="Genomic_DNA"/>
</dbReference>
<dbReference type="RefSeq" id="WP_128209631.1">
    <property type="nucleotide sequence ID" value="NZ_JBHRSO010000024.1"/>
</dbReference>
<accession>A0A443JDY8</accession>
<dbReference type="Proteomes" id="UP000284476">
    <property type="component" value="Unassembled WGS sequence"/>
</dbReference>
<sequence>MTRSARTPLPFRMILVPIAFSVALAGCGWMNPMNWFGPSERVQTLEPKGGYAAALQDDRPLVPQVTDLRIDRTLTGAIVSATGLPPTQGWWNAALVAENGGLPVDGVITYRFVAAPPPTVSPDAHRALSPESRELTAAASINATRLAQTRRVVVIGAENSRAVTR</sequence>
<name>A0A443JDY8_9RHOB</name>
<dbReference type="AlphaFoldDB" id="A0A443JDY8"/>
<protein>
    <submittedName>
        <fullName evidence="1">Uncharacterized protein</fullName>
    </submittedName>
</protein>
<reference evidence="1 2" key="1">
    <citation type="submission" date="2019-01" db="EMBL/GenBank/DDBJ databases">
        <title>Sinorhodobacter populi sp. nov. isolated from the symptomatic bark tissue of Populus euramericana canker.</title>
        <authorList>
            <person name="Xu G."/>
        </authorList>
    </citation>
    <scope>NUCLEOTIDE SEQUENCE [LARGE SCALE GENOMIC DNA]</scope>
    <source>
        <strain evidence="1 2">SK2B-1</strain>
    </source>
</reference>
<gene>
    <name evidence="1" type="ORF">D2T30_15560</name>
</gene>
<evidence type="ECO:0000313" key="1">
    <source>
        <dbReference type="EMBL" id="RWR18779.1"/>
    </source>
</evidence>
<reference evidence="1 2" key="2">
    <citation type="submission" date="2019-01" db="EMBL/GenBank/DDBJ databases">
        <authorList>
            <person name="Li Y."/>
        </authorList>
    </citation>
    <scope>NUCLEOTIDE SEQUENCE [LARGE SCALE GENOMIC DNA]</scope>
    <source>
        <strain evidence="1 2">SK2B-1</strain>
    </source>
</reference>
<proteinExistence type="predicted"/>